<gene>
    <name evidence="1" type="ORF">BpHYR1_021748</name>
</gene>
<sequence length="139" mass="16145">MTNPMQLPLCQVGAVAQKEFGEHFFLCDQLMVTKYVTRDYLVKMNNRGLVDSIEYSIFLDNSFLYFCGTKTCSNQYIGGTKDVSVATIYRRQNREEKKISKSKNLKKFSFNKNILIFFSSLKNVKMLINRLVSMPHETD</sequence>
<keyword evidence="2" id="KW-1185">Reference proteome</keyword>
<accession>A0A3M7T1W6</accession>
<organism evidence="1 2">
    <name type="scientific">Brachionus plicatilis</name>
    <name type="common">Marine rotifer</name>
    <name type="synonym">Brachionus muelleri</name>
    <dbReference type="NCBI Taxonomy" id="10195"/>
    <lineage>
        <taxon>Eukaryota</taxon>
        <taxon>Metazoa</taxon>
        <taxon>Spiralia</taxon>
        <taxon>Gnathifera</taxon>
        <taxon>Rotifera</taxon>
        <taxon>Eurotatoria</taxon>
        <taxon>Monogononta</taxon>
        <taxon>Pseudotrocha</taxon>
        <taxon>Ploima</taxon>
        <taxon>Brachionidae</taxon>
        <taxon>Brachionus</taxon>
    </lineage>
</organism>
<dbReference type="EMBL" id="REGN01000421">
    <property type="protein sequence ID" value="RNA42043.1"/>
    <property type="molecule type" value="Genomic_DNA"/>
</dbReference>
<reference evidence="1 2" key="1">
    <citation type="journal article" date="2018" name="Sci. Rep.">
        <title>Genomic signatures of local adaptation to the degree of environmental predictability in rotifers.</title>
        <authorList>
            <person name="Franch-Gras L."/>
            <person name="Hahn C."/>
            <person name="Garcia-Roger E.M."/>
            <person name="Carmona M.J."/>
            <person name="Serra M."/>
            <person name="Gomez A."/>
        </authorList>
    </citation>
    <scope>NUCLEOTIDE SEQUENCE [LARGE SCALE GENOMIC DNA]</scope>
    <source>
        <strain evidence="1">HYR1</strain>
    </source>
</reference>
<evidence type="ECO:0000313" key="2">
    <source>
        <dbReference type="Proteomes" id="UP000276133"/>
    </source>
</evidence>
<name>A0A3M7T1W6_BRAPC</name>
<dbReference type="AlphaFoldDB" id="A0A3M7T1W6"/>
<proteinExistence type="predicted"/>
<dbReference type="Proteomes" id="UP000276133">
    <property type="component" value="Unassembled WGS sequence"/>
</dbReference>
<protein>
    <submittedName>
        <fullName evidence="1">Uncharacterized protein</fullName>
    </submittedName>
</protein>
<comment type="caution">
    <text evidence="1">The sequence shown here is derived from an EMBL/GenBank/DDBJ whole genome shotgun (WGS) entry which is preliminary data.</text>
</comment>
<evidence type="ECO:0000313" key="1">
    <source>
        <dbReference type="EMBL" id="RNA42043.1"/>
    </source>
</evidence>